<feature type="domain" description="DUF302" evidence="2">
    <location>
        <begin position="115"/>
        <end position="173"/>
    </location>
</feature>
<dbReference type="InterPro" id="IPR005180">
    <property type="entry name" value="DUF302"/>
</dbReference>
<protein>
    <recommendedName>
        <fullName evidence="2">DUF302 domain-containing protein</fullName>
    </recommendedName>
</protein>
<dbReference type="SUPFAM" id="SSF103247">
    <property type="entry name" value="TT1751-like"/>
    <property type="match status" value="1"/>
</dbReference>
<evidence type="ECO:0000313" key="3">
    <source>
        <dbReference type="EMBL" id="EHP44287.1"/>
    </source>
</evidence>
<dbReference type="CDD" id="cd14797">
    <property type="entry name" value="DUF302"/>
    <property type="match status" value="1"/>
</dbReference>
<keyword evidence="1" id="KW-0732">Signal</keyword>
<dbReference type="Gene3D" id="3.30.310.70">
    <property type="entry name" value="TT1751-like domain"/>
    <property type="match status" value="1"/>
</dbReference>
<evidence type="ECO:0000313" key="4">
    <source>
        <dbReference type="Proteomes" id="UP000005808"/>
    </source>
</evidence>
<dbReference type="InterPro" id="IPR035923">
    <property type="entry name" value="TT1751-like_sf"/>
</dbReference>
<comment type="caution">
    <text evidence="3">The sequence shown here is derived from an EMBL/GenBank/DDBJ whole genome shotgun (WGS) entry which is preliminary data.</text>
</comment>
<sequence>MFRNLIILGPGLALTLALASGAASSGEPITMKPTAMPPPSALIKLVSSRQVSVTHQDLEIEVSYAAFTRNFEAILGRFDPTVSATLASDPAAAQARIRQMEGEQGLMIFAVQNHGALFALAGAQRHAKRYHVGNPGIAFQMTRHDIRAGLYAPLSVLVYEAKPGAVRVEFDQPSTLFGQFGDADVLAVARALDGKLEKVIEHAAMLAVSQQPGQ</sequence>
<dbReference type="PATRIC" id="fig|1127483.3.peg.690"/>
<evidence type="ECO:0000256" key="1">
    <source>
        <dbReference type="SAM" id="SignalP"/>
    </source>
</evidence>
<dbReference type="EMBL" id="AHJE01000010">
    <property type="protein sequence ID" value="EHP44287.1"/>
    <property type="molecule type" value="Genomic_DNA"/>
</dbReference>
<feature type="chain" id="PRO_5003554936" description="DUF302 domain-containing protein" evidence="1">
    <location>
        <begin position="26"/>
        <end position="214"/>
    </location>
</feature>
<dbReference type="Proteomes" id="UP000005808">
    <property type="component" value="Unassembled WGS sequence"/>
</dbReference>
<evidence type="ECO:0000259" key="2">
    <source>
        <dbReference type="Pfam" id="PF03625"/>
    </source>
</evidence>
<proteinExistence type="predicted"/>
<dbReference type="AlphaFoldDB" id="H1RZE5"/>
<reference evidence="3 4" key="1">
    <citation type="journal article" date="2012" name="J. Bacteriol.">
        <title>De Novo Genome Project of Cupriavidus basilensis OR16.</title>
        <authorList>
            <person name="Cserhati M."/>
            <person name="Kriszt B."/>
            <person name="Szoboszlay S."/>
            <person name="Toth A."/>
            <person name="Szabo I."/>
            <person name="Tancsics A."/>
            <person name="Nagy I."/>
            <person name="Horvath B."/>
            <person name="Nagy I."/>
            <person name="Kukolya J."/>
        </authorList>
    </citation>
    <scope>NUCLEOTIDE SEQUENCE [LARGE SCALE GENOMIC DNA]</scope>
    <source>
        <strain evidence="3 4">OR16</strain>
    </source>
</reference>
<gene>
    <name evidence="3" type="ORF">OR16_03412</name>
</gene>
<name>H1RZE5_9BURK</name>
<dbReference type="Pfam" id="PF03625">
    <property type="entry name" value="DUF302"/>
    <property type="match status" value="1"/>
</dbReference>
<feature type="signal peptide" evidence="1">
    <location>
        <begin position="1"/>
        <end position="25"/>
    </location>
</feature>
<accession>H1RZE5</accession>
<organism evidence="3 4">
    <name type="scientific">Cupriavidus basilensis OR16</name>
    <dbReference type="NCBI Taxonomy" id="1127483"/>
    <lineage>
        <taxon>Bacteria</taxon>
        <taxon>Pseudomonadati</taxon>
        <taxon>Pseudomonadota</taxon>
        <taxon>Betaproteobacteria</taxon>
        <taxon>Burkholderiales</taxon>
        <taxon>Burkholderiaceae</taxon>
        <taxon>Cupriavidus</taxon>
    </lineage>
</organism>